<evidence type="ECO:0000313" key="4">
    <source>
        <dbReference type="EMBL" id="REF72954.1"/>
    </source>
</evidence>
<dbReference type="InterPro" id="IPR003439">
    <property type="entry name" value="ABC_transporter-like_ATP-bd"/>
</dbReference>
<dbReference type="Gene3D" id="3.40.50.300">
    <property type="entry name" value="P-loop containing nucleotide triphosphate hydrolases"/>
    <property type="match status" value="1"/>
</dbReference>
<feature type="domain" description="ABC transporter" evidence="3">
    <location>
        <begin position="7"/>
        <end position="201"/>
    </location>
</feature>
<dbReference type="InterPro" id="IPR027417">
    <property type="entry name" value="P-loop_NTPase"/>
</dbReference>
<dbReference type="RefSeq" id="WP_208861524.1">
    <property type="nucleotide sequence ID" value="NZ_CP038196.1"/>
</dbReference>
<dbReference type="SUPFAM" id="SSF52540">
    <property type="entry name" value="P-loop containing nucleoside triphosphate hydrolases"/>
    <property type="match status" value="1"/>
</dbReference>
<dbReference type="AlphaFoldDB" id="A0A3D9XR82"/>
<keyword evidence="2" id="KW-0067">ATP-binding</keyword>
<dbReference type="GO" id="GO:0016887">
    <property type="term" value="F:ATP hydrolysis activity"/>
    <property type="evidence" value="ECO:0007669"/>
    <property type="project" value="InterPro"/>
</dbReference>
<accession>A0A3D9XR82</accession>
<keyword evidence="1" id="KW-0547">Nucleotide-binding</keyword>
<dbReference type="Pfam" id="PF00005">
    <property type="entry name" value="ABC_tran"/>
    <property type="match status" value="1"/>
</dbReference>
<sequence length="201" mass="21566">MRQALPTDGQGLIARKVGSGSVGPVDLSIGHGACLCVAGRSGAGKSTLLRILADLVPHTGEVWLDGQAQSDMAAPLWRRSVTYVAPDSAWWAPRVRDHFQGDATHFSDRLRLPRDLLDAAPDRLSTGERQRLALIRALLGKPAVLLLDEPSAALDSDAVLRVENLLGEFLSEGGILVLVSHDDAQIQRMATDTLVLERVPA</sequence>
<dbReference type="PANTHER" id="PTHR43119">
    <property type="entry name" value="ABC TRANSPORT PROTEIN ATP-BINDING COMPONENT-RELATED"/>
    <property type="match status" value="1"/>
</dbReference>
<protein>
    <submittedName>
        <fullName evidence="4">ABC transporter family protein</fullName>
    </submittedName>
</protein>
<evidence type="ECO:0000259" key="3">
    <source>
        <dbReference type="PROSITE" id="PS50893"/>
    </source>
</evidence>
<proteinExistence type="predicted"/>
<evidence type="ECO:0000313" key="5">
    <source>
        <dbReference type="Proteomes" id="UP000256941"/>
    </source>
</evidence>
<dbReference type="Proteomes" id="UP000256941">
    <property type="component" value="Unassembled WGS sequence"/>
</dbReference>
<dbReference type="PANTHER" id="PTHR43119:SF1">
    <property type="entry name" value="ABC TRANSPORTER DOMAIN-CONTAINING PROTEIN"/>
    <property type="match status" value="1"/>
</dbReference>
<gene>
    <name evidence="4" type="ORF">BDD41_1453</name>
</gene>
<evidence type="ECO:0000256" key="2">
    <source>
        <dbReference type="ARBA" id="ARBA00022840"/>
    </source>
</evidence>
<dbReference type="GO" id="GO:0005524">
    <property type="term" value="F:ATP binding"/>
    <property type="evidence" value="ECO:0007669"/>
    <property type="project" value="UniProtKB-KW"/>
</dbReference>
<organism evidence="4 5">
    <name type="scientific">Paracoccus versutus</name>
    <name type="common">Thiobacillus versutus</name>
    <dbReference type="NCBI Taxonomy" id="34007"/>
    <lineage>
        <taxon>Bacteria</taxon>
        <taxon>Pseudomonadati</taxon>
        <taxon>Pseudomonadota</taxon>
        <taxon>Alphaproteobacteria</taxon>
        <taxon>Rhodobacterales</taxon>
        <taxon>Paracoccaceae</taxon>
        <taxon>Paracoccus</taxon>
    </lineage>
</organism>
<dbReference type="InterPro" id="IPR003593">
    <property type="entry name" value="AAA+_ATPase"/>
</dbReference>
<dbReference type="CDD" id="cd00267">
    <property type="entry name" value="ABC_ATPase"/>
    <property type="match status" value="1"/>
</dbReference>
<evidence type="ECO:0000256" key="1">
    <source>
        <dbReference type="ARBA" id="ARBA00022741"/>
    </source>
</evidence>
<dbReference type="EMBL" id="QTUJ01000001">
    <property type="protein sequence ID" value="REF72954.1"/>
    <property type="molecule type" value="Genomic_DNA"/>
</dbReference>
<dbReference type="PROSITE" id="PS50893">
    <property type="entry name" value="ABC_TRANSPORTER_2"/>
    <property type="match status" value="1"/>
</dbReference>
<dbReference type="SMART" id="SM00382">
    <property type="entry name" value="AAA"/>
    <property type="match status" value="1"/>
</dbReference>
<reference evidence="4 5" key="1">
    <citation type="submission" date="2018-08" db="EMBL/GenBank/DDBJ databases">
        <title>Genomic Encyclopedia of Archaeal and Bacterial Type Strains, Phase II (KMG-II): from individual species to whole genera.</title>
        <authorList>
            <person name="Goeker M."/>
        </authorList>
    </citation>
    <scope>NUCLEOTIDE SEQUENCE [LARGE SCALE GENOMIC DNA]</scope>
    <source>
        <strain evidence="4 5">DSM 17099</strain>
    </source>
</reference>
<comment type="caution">
    <text evidence="4">The sequence shown here is derived from an EMBL/GenBank/DDBJ whole genome shotgun (WGS) entry which is preliminary data.</text>
</comment>
<name>A0A3D9XR82_PARVE</name>